<dbReference type="OrthoDB" id="5512641at2"/>
<proteinExistence type="predicted"/>
<gene>
    <name evidence="2" type="ORF">D7V88_07885</name>
</gene>
<dbReference type="Proteomes" id="UP000268094">
    <property type="component" value="Unassembled WGS sequence"/>
</dbReference>
<evidence type="ECO:0000313" key="3">
    <source>
        <dbReference type="Proteomes" id="UP000268094"/>
    </source>
</evidence>
<evidence type="ECO:0000256" key="1">
    <source>
        <dbReference type="SAM" id="SignalP"/>
    </source>
</evidence>
<comment type="caution">
    <text evidence="2">The sequence shown here is derived from an EMBL/GenBank/DDBJ whole genome shotgun (WGS) entry which is preliminary data.</text>
</comment>
<evidence type="ECO:0008006" key="4">
    <source>
        <dbReference type="Google" id="ProtNLM"/>
    </source>
</evidence>
<feature type="chain" id="PRO_5017285449" description="Lipoprotein" evidence="1">
    <location>
        <begin position="21"/>
        <end position="198"/>
    </location>
</feature>
<protein>
    <recommendedName>
        <fullName evidence="4">Lipoprotein</fullName>
    </recommendedName>
</protein>
<reference evidence="3" key="1">
    <citation type="submission" date="2018-09" db="EMBL/GenBank/DDBJ databases">
        <authorList>
            <person name="Livingstone P.G."/>
            <person name="Whitworth D.E."/>
        </authorList>
    </citation>
    <scope>NUCLEOTIDE SEQUENCE [LARGE SCALE GENOMIC DNA]</scope>
    <source>
        <strain evidence="3">CA054A</strain>
    </source>
</reference>
<dbReference type="RefSeq" id="WP_120539989.1">
    <property type="nucleotide sequence ID" value="NZ_RAVZ01000035.1"/>
</dbReference>
<dbReference type="PROSITE" id="PS51257">
    <property type="entry name" value="PROKAR_LIPOPROTEIN"/>
    <property type="match status" value="1"/>
</dbReference>
<name>A0A3A8JA91_9BACT</name>
<dbReference type="EMBL" id="RAVZ01000035">
    <property type="protein sequence ID" value="RKG91968.1"/>
    <property type="molecule type" value="Genomic_DNA"/>
</dbReference>
<feature type="signal peptide" evidence="1">
    <location>
        <begin position="1"/>
        <end position="20"/>
    </location>
</feature>
<dbReference type="AlphaFoldDB" id="A0A3A8JA91"/>
<accession>A0A3A8JA91</accession>
<keyword evidence="3" id="KW-1185">Reference proteome</keyword>
<sequence length="198" mass="19701">MWKLKPVVALCAVLALTACGGLEGEDELATQEAALVTGTSQGCTFTVSYAARPGTLPPIYDVTVSRAADVTCAFGAGSVVVGSSTGTAPTLSLAANDLGVAVGYTYKTSVSGSAPRSLGLKHLAPDTLATVRSTGLSIFLGQGNVNSGNLSIAADGTTLTVSGTKSGTLSGQTGSGSNYVATYPDFFTSTTSPSIATF</sequence>
<keyword evidence="1" id="KW-0732">Signal</keyword>
<organism evidence="2 3">
    <name type="scientific">Corallococcus terminator</name>
    <dbReference type="NCBI Taxonomy" id="2316733"/>
    <lineage>
        <taxon>Bacteria</taxon>
        <taxon>Pseudomonadati</taxon>
        <taxon>Myxococcota</taxon>
        <taxon>Myxococcia</taxon>
        <taxon>Myxococcales</taxon>
        <taxon>Cystobacterineae</taxon>
        <taxon>Myxococcaceae</taxon>
        <taxon>Corallococcus</taxon>
    </lineage>
</organism>
<evidence type="ECO:0000313" key="2">
    <source>
        <dbReference type="EMBL" id="RKG91968.1"/>
    </source>
</evidence>